<keyword evidence="3" id="KW-1185">Reference proteome</keyword>
<organism evidence="2 3">
    <name type="scientific">Prorocentrum cordatum</name>
    <dbReference type="NCBI Taxonomy" id="2364126"/>
    <lineage>
        <taxon>Eukaryota</taxon>
        <taxon>Sar</taxon>
        <taxon>Alveolata</taxon>
        <taxon>Dinophyceae</taxon>
        <taxon>Prorocentrales</taxon>
        <taxon>Prorocentraceae</taxon>
        <taxon>Prorocentrum</taxon>
    </lineage>
</organism>
<evidence type="ECO:0000256" key="1">
    <source>
        <dbReference type="SAM" id="MobiDB-lite"/>
    </source>
</evidence>
<feature type="non-terminal residue" evidence="2">
    <location>
        <position position="704"/>
    </location>
</feature>
<accession>A0ABN9X7E1</accession>
<name>A0ABN9X7E1_9DINO</name>
<feature type="region of interest" description="Disordered" evidence="1">
    <location>
        <begin position="539"/>
        <end position="621"/>
    </location>
</feature>
<dbReference type="EMBL" id="CAUYUJ010019843">
    <property type="protein sequence ID" value="CAK0894073.1"/>
    <property type="molecule type" value="Genomic_DNA"/>
</dbReference>
<comment type="caution">
    <text evidence="2">The sequence shown here is derived from an EMBL/GenBank/DDBJ whole genome shotgun (WGS) entry which is preliminary data.</text>
</comment>
<feature type="compositionally biased region" description="Acidic residues" evidence="1">
    <location>
        <begin position="602"/>
        <end position="612"/>
    </location>
</feature>
<evidence type="ECO:0000313" key="2">
    <source>
        <dbReference type="EMBL" id="CAK0894073.1"/>
    </source>
</evidence>
<feature type="compositionally biased region" description="Basic and acidic residues" evidence="1">
    <location>
        <begin position="652"/>
        <end position="683"/>
    </location>
</feature>
<sequence length="704" mass="76918">MAEAVAKERALDATVNVVRVQHKKGHAILDHGEESPAGIRPDQLPLCDFTEGEAPVRHGVDIISEHVGEVPKDDIRKCLGRQNPAYGELPEPFRLKDTGGVSYHMSIFAIPLEGGKFAAVKVIGMVEKQKKGFLQGLCVGTPQMISWSEIGGSNAHHNLKAFQCMIEGLGGFQARASGLAPSSNEEGELDEDAVEAGFDYNYDEGPRHTEKLIQLKWIAKRTHKQANCPIAGWRDGLVKEALRQLAQADALATAQTFFGMTMAGYEMHMVDLGARLMASRNLKGNWFLGKAGIGKPPCIKSLMMCFSRQARIDAMGRTEEALNGSHRVRSELDVFRGRPGLVDAPDIFDDGDSSTQRPRVPKAFGDIASEEAVAMARWTGCRWAKGQPRALLDNKYDQRAEPAPQGAANSKNGAETITHEQFMSLISPAWPIDMLYPDQVAVLKRNNFVVQTDLWLYIRLATEDEVPVHRFPVPEKRTWIRKTSEPKYGAILEGTAGVPDGYKAALEWKCRWTDHVLRGGPAAEAFNDKQRVTEFLRDVPAAPMPTSAAPGGGARGSQMPAPGAPEGERPTKRARPGAQEHREASPDPFADGFRRDRRGVDSDDYEGDEDDDPPRGALSQELERLWGLHQAGTITLVEFSSLKKSVIGELAPAKKEKGNAKQERARRTPIKKDPAGATIKREPAGAPASAGGVTASPVDKETMK</sequence>
<proteinExistence type="predicted"/>
<gene>
    <name evidence="2" type="ORF">PCOR1329_LOCUS73223</name>
</gene>
<dbReference type="Proteomes" id="UP001189429">
    <property type="component" value="Unassembled WGS sequence"/>
</dbReference>
<feature type="compositionally biased region" description="Basic and acidic residues" evidence="1">
    <location>
        <begin position="592"/>
        <end position="601"/>
    </location>
</feature>
<reference evidence="2" key="1">
    <citation type="submission" date="2023-10" db="EMBL/GenBank/DDBJ databases">
        <authorList>
            <person name="Chen Y."/>
            <person name="Shah S."/>
            <person name="Dougan E. K."/>
            <person name="Thang M."/>
            <person name="Chan C."/>
        </authorList>
    </citation>
    <scope>NUCLEOTIDE SEQUENCE [LARGE SCALE GENOMIC DNA]</scope>
</reference>
<evidence type="ECO:0000313" key="3">
    <source>
        <dbReference type="Proteomes" id="UP001189429"/>
    </source>
</evidence>
<feature type="region of interest" description="Disordered" evidence="1">
    <location>
        <begin position="648"/>
        <end position="704"/>
    </location>
</feature>
<protein>
    <submittedName>
        <fullName evidence="2">Uncharacterized protein</fullName>
    </submittedName>
</protein>